<dbReference type="PANTHER" id="PTHR47510">
    <property type="entry name" value="REVERSE TRANSCRIPTASE DOMAIN-CONTAINING PROTEIN"/>
    <property type="match status" value="1"/>
</dbReference>
<reference evidence="1 2" key="1">
    <citation type="journal article" date="2017" name="PLoS Biol.">
        <title>The sea cucumber genome provides insights into morphological evolution and visceral regeneration.</title>
        <authorList>
            <person name="Zhang X."/>
            <person name="Sun L."/>
            <person name="Yuan J."/>
            <person name="Sun Y."/>
            <person name="Gao Y."/>
            <person name="Zhang L."/>
            <person name="Li S."/>
            <person name="Dai H."/>
            <person name="Hamel J.F."/>
            <person name="Liu C."/>
            <person name="Yu Y."/>
            <person name="Liu S."/>
            <person name="Lin W."/>
            <person name="Guo K."/>
            <person name="Jin S."/>
            <person name="Xu P."/>
            <person name="Storey K.B."/>
            <person name="Huan P."/>
            <person name="Zhang T."/>
            <person name="Zhou Y."/>
            <person name="Zhang J."/>
            <person name="Lin C."/>
            <person name="Li X."/>
            <person name="Xing L."/>
            <person name="Huo D."/>
            <person name="Sun M."/>
            <person name="Wang L."/>
            <person name="Mercier A."/>
            <person name="Li F."/>
            <person name="Yang H."/>
            <person name="Xiang J."/>
        </authorList>
    </citation>
    <scope>NUCLEOTIDE SEQUENCE [LARGE SCALE GENOMIC DNA]</scope>
    <source>
        <strain evidence="1">Shaxun</strain>
        <tissue evidence="1">Muscle</tissue>
    </source>
</reference>
<dbReference type="Proteomes" id="UP000230750">
    <property type="component" value="Unassembled WGS sequence"/>
</dbReference>
<dbReference type="EMBL" id="MRZV01000364">
    <property type="protein sequence ID" value="PIK51595.1"/>
    <property type="molecule type" value="Genomic_DNA"/>
</dbReference>
<evidence type="ECO:0008006" key="3">
    <source>
        <dbReference type="Google" id="ProtNLM"/>
    </source>
</evidence>
<name>A0A2G8KUG1_STIJA</name>
<accession>A0A2G8KUG1</accession>
<gene>
    <name evidence="1" type="ORF">BSL78_11519</name>
</gene>
<dbReference type="PANTHER" id="PTHR47510:SF3">
    <property type="entry name" value="ENDO_EXONUCLEASE_PHOSPHATASE DOMAIN-CONTAINING PROTEIN"/>
    <property type="match status" value="1"/>
</dbReference>
<dbReference type="STRING" id="307972.A0A2G8KUG1"/>
<evidence type="ECO:0000313" key="2">
    <source>
        <dbReference type="Proteomes" id="UP000230750"/>
    </source>
</evidence>
<sequence>MSFTETWLNDNITDESMYIDGFKLLRGDRNLDLAAKQKGGGRGCKGSKHGHTGLGIAHPYAFIVIDGDFNHTNLKKTGVHYYQHVNCPTREEATLDLCYSNVKDAYNAVSISPLGESDHNLVILYPRHRPIVLRQKPAVITVQQWSQESLDQLQSTLDTTDWDMFIRSSSDIDELTDAITGYVNFCVDCSVPTKQVKVYPNNKPWITSTVKSVINRKKGIFGRGDRAELKRLY</sequence>
<dbReference type="AlphaFoldDB" id="A0A2G8KUG1"/>
<comment type="caution">
    <text evidence="1">The sequence shown here is derived from an EMBL/GenBank/DDBJ whole genome shotgun (WGS) entry which is preliminary data.</text>
</comment>
<keyword evidence="2" id="KW-1185">Reference proteome</keyword>
<evidence type="ECO:0000313" key="1">
    <source>
        <dbReference type="EMBL" id="PIK51595.1"/>
    </source>
</evidence>
<dbReference type="OrthoDB" id="10037236at2759"/>
<protein>
    <recommendedName>
        <fullName evidence="3">RNA-directed DNA polymerase from mobile element jockey-like</fullName>
    </recommendedName>
</protein>
<organism evidence="1 2">
    <name type="scientific">Stichopus japonicus</name>
    <name type="common">Sea cucumber</name>
    <dbReference type="NCBI Taxonomy" id="307972"/>
    <lineage>
        <taxon>Eukaryota</taxon>
        <taxon>Metazoa</taxon>
        <taxon>Echinodermata</taxon>
        <taxon>Eleutherozoa</taxon>
        <taxon>Echinozoa</taxon>
        <taxon>Holothuroidea</taxon>
        <taxon>Aspidochirotacea</taxon>
        <taxon>Aspidochirotida</taxon>
        <taxon>Stichopodidae</taxon>
        <taxon>Apostichopus</taxon>
    </lineage>
</organism>
<proteinExistence type="predicted"/>